<dbReference type="SUPFAM" id="SSF51126">
    <property type="entry name" value="Pectin lyase-like"/>
    <property type="match status" value="1"/>
</dbReference>
<dbReference type="EMBL" id="JBHUMQ010000015">
    <property type="protein sequence ID" value="MFD2693137.1"/>
    <property type="molecule type" value="Genomic_DNA"/>
</dbReference>
<evidence type="ECO:0000256" key="2">
    <source>
        <dbReference type="ARBA" id="ARBA00022801"/>
    </source>
</evidence>
<evidence type="ECO:0000313" key="6">
    <source>
        <dbReference type="Proteomes" id="UP001597399"/>
    </source>
</evidence>
<dbReference type="InterPro" id="IPR051801">
    <property type="entry name" value="GH28_Enzymes"/>
</dbReference>
<reference evidence="6" key="1">
    <citation type="journal article" date="2019" name="Int. J. Syst. Evol. Microbiol.">
        <title>The Global Catalogue of Microorganisms (GCM) 10K type strain sequencing project: providing services to taxonomists for standard genome sequencing and annotation.</title>
        <authorList>
            <consortium name="The Broad Institute Genomics Platform"/>
            <consortium name="The Broad Institute Genome Sequencing Center for Infectious Disease"/>
            <person name="Wu L."/>
            <person name="Ma J."/>
        </authorList>
    </citation>
    <scope>NUCLEOTIDE SEQUENCE [LARGE SCALE GENOMIC DNA]</scope>
    <source>
        <strain evidence="6">TISTR 2466</strain>
    </source>
</reference>
<accession>A0ABW5S1V4</accession>
<gene>
    <name evidence="5" type="ORF">ACFSUE_05760</name>
</gene>
<keyword evidence="6" id="KW-1185">Reference proteome</keyword>
<keyword evidence="2 4" id="KW-0378">Hydrolase</keyword>
<dbReference type="InterPro" id="IPR012334">
    <property type="entry name" value="Pectin_lyas_fold"/>
</dbReference>
<dbReference type="PANTHER" id="PTHR31339">
    <property type="entry name" value="PECTIN LYASE-RELATED"/>
    <property type="match status" value="1"/>
</dbReference>
<keyword evidence="3 4" id="KW-0326">Glycosidase</keyword>
<dbReference type="GO" id="GO:0016787">
    <property type="term" value="F:hydrolase activity"/>
    <property type="evidence" value="ECO:0007669"/>
    <property type="project" value="UniProtKB-KW"/>
</dbReference>
<evidence type="ECO:0000256" key="4">
    <source>
        <dbReference type="RuleBase" id="RU361169"/>
    </source>
</evidence>
<sequence length="409" mass="45372">MTDKMNFSIIDFGAESNSSVVQTAAFQRCIDVCRDASGGTVIVPAGQYTIGSIRLYSNIRLLLRTGAVLNGSTDLKDYQTFDEEPDIRYLHDEYFVKAWHLPPYYFQALITAYDATNVTVEAEPGAIIDGHDVFDVNGEEKFRGPMGLVFARVTNLQLHGYTIQNSSNWSHVIAGCEHVSISSVSIIAGHDGFNLHHSTHITVKDCILKTGDDCFAGYDVVDLTVTDSWLNTACNSMRIGGTNLQFSHCIFVGPGRNPHRSENTYYSHACFKYYAIDADEVRDEGHDIVISDSLITGICHLMMYRCGDKVIMQNGRPLRELTFKGNLIDHIDATSELIGNGEQVRLNLHDCRITPPENGPLLVIDKSVELSIKNVTFTRPTVIAQQNGEPLHFDGYTVSAYISSNEQGE</sequence>
<dbReference type="InterPro" id="IPR000743">
    <property type="entry name" value="Glyco_hydro_28"/>
</dbReference>
<organism evidence="5 6">
    <name type="scientific">Sporolactobacillus shoreicorticis</name>
    <dbReference type="NCBI Taxonomy" id="1923877"/>
    <lineage>
        <taxon>Bacteria</taxon>
        <taxon>Bacillati</taxon>
        <taxon>Bacillota</taxon>
        <taxon>Bacilli</taxon>
        <taxon>Bacillales</taxon>
        <taxon>Sporolactobacillaceae</taxon>
        <taxon>Sporolactobacillus</taxon>
    </lineage>
</organism>
<evidence type="ECO:0000256" key="3">
    <source>
        <dbReference type="ARBA" id="ARBA00023295"/>
    </source>
</evidence>
<dbReference type="Pfam" id="PF00295">
    <property type="entry name" value="Glyco_hydro_28"/>
    <property type="match status" value="1"/>
</dbReference>
<dbReference type="Gene3D" id="2.160.20.10">
    <property type="entry name" value="Single-stranded right-handed beta-helix, Pectin lyase-like"/>
    <property type="match status" value="1"/>
</dbReference>
<name>A0ABW5S1V4_9BACL</name>
<dbReference type="Proteomes" id="UP001597399">
    <property type="component" value="Unassembled WGS sequence"/>
</dbReference>
<dbReference type="InterPro" id="IPR011050">
    <property type="entry name" value="Pectin_lyase_fold/virulence"/>
</dbReference>
<evidence type="ECO:0000256" key="1">
    <source>
        <dbReference type="ARBA" id="ARBA00008834"/>
    </source>
</evidence>
<comment type="similarity">
    <text evidence="1 4">Belongs to the glycosyl hydrolase 28 family.</text>
</comment>
<proteinExistence type="inferred from homology"/>
<dbReference type="PANTHER" id="PTHR31339:SF9">
    <property type="entry name" value="PLASMIN AND FIBRONECTIN-BINDING PROTEIN A"/>
    <property type="match status" value="1"/>
</dbReference>
<evidence type="ECO:0000313" key="5">
    <source>
        <dbReference type="EMBL" id="MFD2693137.1"/>
    </source>
</evidence>
<dbReference type="RefSeq" id="WP_253058444.1">
    <property type="nucleotide sequence ID" value="NZ_JAMXWM010000002.1"/>
</dbReference>
<protein>
    <submittedName>
        <fullName evidence="5">Glycosyl hydrolase family 28 protein</fullName>
    </submittedName>
</protein>
<comment type="caution">
    <text evidence="5">The sequence shown here is derived from an EMBL/GenBank/DDBJ whole genome shotgun (WGS) entry which is preliminary data.</text>
</comment>